<organism evidence="1 2">
    <name type="scientific">Nostoc sphaeroides CCNUC1</name>
    <dbReference type="NCBI Taxonomy" id="2653204"/>
    <lineage>
        <taxon>Bacteria</taxon>
        <taxon>Bacillati</taxon>
        <taxon>Cyanobacteriota</taxon>
        <taxon>Cyanophyceae</taxon>
        <taxon>Nostocales</taxon>
        <taxon>Nostocaceae</taxon>
        <taxon>Nostoc</taxon>
    </lineage>
</organism>
<accession>A0A5P8W5T7</accession>
<dbReference type="AlphaFoldDB" id="A0A5P8W5T7"/>
<dbReference type="KEGG" id="nsh:GXM_05597"/>
<keyword evidence="2" id="KW-1185">Reference proteome</keyword>
<evidence type="ECO:0000313" key="2">
    <source>
        <dbReference type="Proteomes" id="UP000326678"/>
    </source>
</evidence>
<dbReference type="Proteomes" id="UP000326678">
    <property type="component" value="Chromosome Gxm1"/>
</dbReference>
<evidence type="ECO:0000313" key="1">
    <source>
        <dbReference type="EMBL" id="QFS48105.1"/>
    </source>
</evidence>
<gene>
    <name evidence="1" type="ORF">GXM_05597</name>
</gene>
<dbReference type="RefSeq" id="WP_118167001.1">
    <property type="nucleotide sequence ID" value="NZ_CP045226.1"/>
</dbReference>
<proteinExistence type="predicted"/>
<dbReference type="EMBL" id="CP045226">
    <property type="protein sequence ID" value="QFS48105.1"/>
    <property type="molecule type" value="Genomic_DNA"/>
</dbReference>
<reference evidence="1 2" key="1">
    <citation type="submission" date="2019-10" db="EMBL/GenBank/DDBJ databases">
        <title>Genomic and transcriptomic insights into the perfect genentic adaptation of a filamentous nitrogen-fixing cyanobacterium to rice fields.</title>
        <authorList>
            <person name="Chen Z."/>
        </authorList>
    </citation>
    <scope>NUCLEOTIDE SEQUENCE [LARGE SCALE GENOMIC DNA]</scope>
    <source>
        <strain evidence="1">CCNUC1</strain>
    </source>
</reference>
<sequence length="203" mass="24575">MWQTLIIDQSHINQKIDIFQAALRDYSLTEKLIVQKYIIHGTPYVFKDDEGKYFDLKHEIATYFEERPECVLMVGSAKLGFSIAPSKLWNLFSEESDIDIAIISREIFEKFWSELYDFDISLVSRTDREEQRYKKFLKYFFKGWLRPDLFPFKYSRTNEWFEYFKSISYKYTPQKIAGGIYYNSALFEKYHMQNIKKLRQEEV</sequence>
<protein>
    <submittedName>
        <fullName evidence="1">Uncharacterized protein</fullName>
    </submittedName>
</protein>
<name>A0A5P8W5T7_9NOSO</name>